<keyword evidence="2" id="KW-1185">Reference proteome</keyword>
<proteinExistence type="predicted"/>
<name>A0ABM7G5T5_9SPHN</name>
<organism evidence="1 2">
    <name type="scientific">Sphingomonas bisphenolicum</name>
    <dbReference type="NCBI Taxonomy" id="296544"/>
    <lineage>
        <taxon>Bacteria</taxon>
        <taxon>Pseudomonadati</taxon>
        <taxon>Pseudomonadota</taxon>
        <taxon>Alphaproteobacteria</taxon>
        <taxon>Sphingomonadales</taxon>
        <taxon>Sphingomonadaceae</taxon>
        <taxon>Sphingomonas</taxon>
    </lineage>
</organism>
<evidence type="ECO:0000313" key="2">
    <source>
        <dbReference type="Proteomes" id="UP001059971"/>
    </source>
</evidence>
<sequence>MDAMDAVHDKRALAVGLIRKAVQLLEQAGDKAGAATTQAALAAMLLTQPLAGLEIEPDAASLIVAMPLGPLA</sequence>
<gene>
    <name evidence="1" type="ORF">SBA_pBAR3_0680</name>
</gene>
<accession>A0ABM7G5T5</accession>
<evidence type="ECO:0000313" key="1">
    <source>
        <dbReference type="EMBL" id="BBF72501.1"/>
    </source>
</evidence>
<keyword evidence="1" id="KW-0614">Plasmid</keyword>
<protein>
    <submittedName>
        <fullName evidence="1">Uncharacterized protein</fullName>
    </submittedName>
</protein>
<geneLocation type="plasmid" evidence="1 2">
    <name>pBAR3</name>
</geneLocation>
<dbReference type="EMBL" id="AP018821">
    <property type="protein sequence ID" value="BBF72501.1"/>
    <property type="molecule type" value="Genomic_DNA"/>
</dbReference>
<reference evidence="1" key="1">
    <citation type="submission" date="2018-07" db="EMBL/GenBank/DDBJ databases">
        <title>Complete genome sequence of Sphingomonas bisphenolicum strain AO1, a bisphenol A degradative bacterium isolated from Japanese farm field.</title>
        <authorList>
            <person name="Murakami M."/>
            <person name="Koh M."/>
            <person name="Koba S."/>
            <person name="Matsumura Y."/>
        </authorList>
    </citation>
    <scope>NUCLEOTIDE SEQUENCE</scope>
    <source>
        <strain evidence="1">AO1</strain>
        <plasmid evidence="1">pBAR3</plasmid>
    </source>
</reference>
<dbReference type="Proteomes" id="UP001059971">
    <property type="component" value="Plasmid pBAR3"/>
</dbReference>